<sequence>MFIASAVVCFSVAESWSLPAAVPFIRRCSFSVAAAAVSSRRPSSVGDSPEFHLKECNGKGVETIGEPRRPWASSSFFHFDLDLQEIVWWIGLLKYHLLNWA</sequence>
<dbReference type="AlphaFoldDB" id="A0ABD1GL35"/>
<gene>
    <name evidence="1" type="ORF">AAHA92_21645</name>
</gene>
<proteinExistence type="predicted"/>
<dbReference type="Proteomes" id="UP001567538">
    <property type="component" value="Unassembled WGS sequence"/>
</dbReference>
<comment type="caution">
    <text evidence="1">The sequence shown here is derived from an EMBL/GenBank/DDBJ whole genome shotgun (WGS) entry which is preliminary data.</text>
</comment>
<evidence type="ECO:0000313" key="1">
    <source>
        <dbReference type="EMBL" id="KAL1544843.1"/>
    </source>
</evidence>
<name>A0ABD1GL35_SALDI</name>
<protein>
    <recommendedName>
        <fullName evidence="3">Secreted protein</fullName>
    </recommendedName>
</protein>
<dbReference type="EMBL" id="JBEAFC010000008">
    <property type="protein sequence ID" value="KAL1544843.1"/>
    <property type="molecule type" value="Genomic_DNA"/>
</dbReference>
<evidence type="ECO:0000313" key="2">
    <source>
        <dbReference type="Proteomes" id="UP001567538"/>
    </source>
</evidence>
<organism evidence="1 2">
    <name type="scientific">Salvia divinorum</name>
    <name type="common">Maria pastora</name>
    <name type="synonym">Diviner's sage</name>
    <dbReference type="NCBI Taxonomy" id="28513"/>
    <lineage>
        <taxon>Eukaryota</taxon>
        <taxon>Viridiplantae</taxon>
        <taxon>Streptophyta</taxon>
        <taxon>Embryophyta</taxon>
        <taxon>Tracheophyta</taxon>
        <taxon>Spermatophyta</taxon>
        <taxon>Magnoliopsida</taxon>
        <taxon>eudicotyledons</taxon>
        <taxon>Gunneridae</taxon>
        <taxon>Pentapetalae</taxon>
        <taxon>asterids</taxon>
        <taxon>lamiids</taxon>
        <taxon>Lamiales</taxon>
        <taxon>Lamiaceae</taxon>
        <taxon>Nepetoideae</taxon>
        <taxon>Mentheae</taxon>
        <taxon>Salviinae</taxon>
        <taxon>Salvia</taxon>
        <taxon>Salvia subgen. Calosphace</taxon>
    </lineage>
</organism>
<evidence type="ECO:0008006" key="3">
    <source>
        <dbReference type="Google" id="ProtNLM"/>
    </source>
</evidence>
<keyword evidence="2" id="KW-1185">Reference proteome</keyword>
<reference evidence="1 2" key="1">
    <citation type="submission" date="2024-06" db="EMBL/GenBank/DDBJ databases">
        <title>A chromosome level genome sequence of Diviner's sage (Salvia divinorum).</title>
        <authorList>
            <person name="Ford S.A."/>
            <person name="Ro D.-K."/>
            <person name="Ness R.W."/>
            <person name="Phillips M.A."/>
        </authorList>
    </citation>
    <scope>NUCLEOTIDE SEQUENCE [LARGE SCALE GENOMIC DNA]</scope>
    <source>
        <strain evidence="1">SAF-2024a</strain>
        <tissue evidence="1">Leaf</tissue>
    </source>
</reference>
<accession>A0ABD1GL35</accession>